<dbReference type="InParanoid" id="W7X197"/>
<feature type="transmembrane region" description="Helical" evidence="1">
    <location>
        <begin position="124"/>
        <end position="147"/>
    </location>
</feature>
<dbReference type="KEGG" id="tet:TTHERM_000899459"/>
<evidence type="ECO:0000313" key="2">
    <source>
        <dbReference type="EMBL" id="EWS73000.1"/>
    </source>
</evidence>
<feature type="transmembrane region" description="Helical" evidence="1">
    <location>
        <begin position="89"/>
        <end position="112"/>
    </location>
</feature>
<keyword evidence="1" id="KW-1133">Transmembrane helix</keyword>
<keyword evidence="3" id="KW-1185">Reference proteome</keyword>
<name>W7X197_TETTS</name>
<dbReference type="AlphaFoldDB" id="W7X197"/>
<sequence length="190" mass="22548">MIVLQFVQPGTISRYNIRNYCLVFISYVIFYFWILQVVLSFLLVCCCTLFFQLLIQRISKIFFVFFSSHITLNAESMRLLLGFMDIQKVVLVLIGLIQAALLFLNNWLLQWVFFDTLFKNKIRLMYEVSTQILIALLCLFQTVKFLIMLNLNLILIVAFIRTWFVIIAVILIFTRFIQTNLFLYIHLSLL</sequence>
<accession>W7X197</accession>
<dbReference type="GeneID" id="24441046"/>
<evidence type="ECO:0000256" key="1">
    <source>
        <dbReference type="SAM" id="Phobius"/>
    </source>
</evidence>
<gene>
    <name evidence="2" type="ORF">TTHERM_000899459</name>
</gene>
<dbReference type="Proteomes" id="UP000009168">
    <property type="component" value="Unassembled WGS sequence"/>
</dbReference>
<keyword evidence="1" id="KW-0472">Membrane</keyword>
<reference evidence="3" key="1">
    <citation type="journal article" date="2006" name="PLoS Biol.">
        <title>Macronuclear genome sequence of the ciliate Tetrahymena thermophila, a model eukaryote.</title>
        <authorList>
            <person name="Eisen J.A."/>
            <person name="Coyne R.S."/>
            <person name="Wu M."/>
            <person name="Wu D."/>
            <person name="Thiagarajan M."/>
            <person name="Wortman J.R."/>
            <person name="Badger J.H."/>
            <person name="Ren Q."/>
            <person name="Amedeo P."/>
            <person name="Jones K.M."/>
            <person name="Tallon L.J."/>
            <person name="Delcher A.L."/>
            <person name="Salzberg S.L."/>
            <person name="Silva J.C."/>
            <person name="Haas B.J."/>
            <person name="Majoros W.H."/>
            <person name="Farzad M."/>
            <person name="Carlton J.M."/>
            <person name="Smith R.K. Jr."/>
            <person name="Garg J."/>
            <person name="Pearlman R.E."/>
            <person name="Karrer K.M."/>
            <person name="Sun L."/>
            <person name="Manning G."/>
            <person name="Elde N.C."/>
            <person name="Turkewitz A.P."/>
            <person name="Asai D.J."/>
            <person name="Wilkes D.E."/>
            <person name="Wang Y."/>
            <person name="Cai H."/>
            <person name="Collins K."/>
            <person name="Stewart B.A."/>
            <person name="Lee S.R."/>
            <person name="Wilamowska K."/>
            <person name="Weinberg Z."/>
            <person name="Ruzzo W.L."/>
            <person name="Wloga D."/>
            <person name="Gaertig J."/>
            <person name="Frankel J."/>
            <person name="Tsao C.-C."/>
            <person name="Gorovsky M.A."/>
            <person name="Keeling P.J."/>
            <person name="Waller R.F."/>
            <person name="Patron N.J."/>
            <person name="Cherry J.M."/>
            <person name="Stover N.A."/>
            <person name="Krieger C.J."/>
            <person name="del Toro C."/>
            <person name="Ryder H.F."/>
            <person name="Williamson S.C."/>
            <person name="Barbeau R.A."/>
            <person name="Hamilton E.P."/>
            <person name="Orias E."/>
        </authorList>
    </citation>
    <scope>NUCLEOTIDE SEQUENCE [LARGE SCALE GENOMIC DNA]</scope>
    <source>
        <strain evidence="3">SB210</strain>
    </source>
</reference>
<protein>
    <submittedName>
        <fullName evidence="2">Transmembrane protein, putative</fullName>
    </submittedName>
</protein>
<dbReference type="RefSeq" id="XP_012654468.1">
    <property type="nucleotide sequence ID" value="XM_012799014.1"/>
</dbReference>
<feature type="transmembrane region" description="Helical" evidence="1">
    <location>
        <begin position="24"/>
        <end position="54"/>
    </location>
</feature>
<dbReference type="EMBL" id="GG662601">
    <property type="protein sequence ID" value="EWS73000.1"/>
    <property type="molecule type" value="Genomic_DNA"/>
</dbReference>
<evidence type="ECO:0000313" key="3">
    <source>
        <dbReference type="Proteomes" id="UP000009168"/>
    </source>
</evidence>
<keyword evidence="1 2" id="KW-0812">Transmembrane</keyword>
<organism evidence="2 3">
    <name type="scientific">Tetrahymena thermophila (strain SB210)</name>
    <dbReference type="NCBI Taxonomy" id="312017"/>
    <lineage>
        <taxon>Eukaryota</taxon>
        <taxon>Sar</taxon>
        <taxon>Alveolata</taxon>
        <taxon>Ciliophora</taxon>
        <taxon>Intramacronucleata</taxon>
        <taxon>Oligohymenophorea</taxon>
        <taxon>Hymenostomatida</taxon>
        <taxon>Tetrahymenina</taxon>
        <taxon>Tetrahymenidae</taxon>
        <taxon>Tetrahymena</taxon>
    </lineage>
</organism>
<proteinExistence type="predicted"/>